<dbReference type="PANTHER" id="PTHR34847">
    <property type="entry name" value="NODULATION PROTEIN U"/>
    <property type="match status" value="1"/>
</dbReference>
<name>A0A1V0TUT9_9ACTN</name>
<dbReference type="InterPro" id="IPR031730">
    <property type="entry name" value="Carbam_trans_C"/>
</dbReference>
<reference evidence="4 5" key="1">
    <citation type="submission" date="2017-04" db="EMBL/GenBank/DDBJ databases">
        <title>Complete Genome Sequence of Streptomyces gilvosporeus F607, a Capable Producer of Natamycin.</title>
        <authorList>
            <person name="Zong G."/>
            <person name="Zhong C."/>
            <person name="Fu J."/>
            <person name="Qin R."/>
            <person name="Cao G."/>
        </authorList>
    </citation>
    <scope>NUCLEOTIDE SEQUENCE [LARGE SCALE GENOMIC DNA]</scope>
    <source>
        <strain evidence="4 5">F607</strain>
    </source>
</reference>
<dbReference type="Proteomes" id="UP000192726">
    <property type="component" value="Chromosome"/>
</dbReference>
<dbReference type="GO" id="GO:0003824">
    <property type="term" value="F:catalytic activity"/>
    <property type="evidence" value="ECO:0007669"/>
    <property type="project" value="InterPro"/>
</dbReference>
<dbReference type="Pfam" id="PF02543">
    <property type="entry name" value="Carbam_trans_N"/>
    <property type="match status" value="1"/>
</dbReference>
<accession>A0A1V0TUT9</accession>
<dbReference type="SUPFAM" id="SSF53067">
    <property type="entry name" value="Actin-like ATPase domain"/>
    <property type="match status" value="1"/>
</dbReference>
<dbReference type="Gene3D" id="3.90.870.20">
    <property type="entry name" value="Carbamoyltransferase, C-terminal domain"/>
    <property type="match status" value="1"/>
</dbReference>
<evidence type="ECO:0000259" key="2">
    <source>
        <dbReference type="Pfam" id="PF02543"/>
    </source>
</evidence>
<evidence type="ECO:0000259" key="3">
    <source>
        <dbReference type="Pfam" id="PF16861"/>
    </source>
</evidence>
<feature type="domain" description="Carbamoyltransferase C-terminal" evidence="3">
    <location>
        <begin position="415"/>
        <end position="603"/>
    </location>
</feature>
<dbReference type="EMBL" id="CP020569">
    <property type="protein sequence ID" value="ARF56538.1"/>
    <property type="molecule type" value="Genomic_DNA"/>
</dbReference>
<evidence type="ECO:0000313" key="4">
    <source>
        <dbReference type="EMBL" id="ARF56538.1"/>
    </source>
</evidence>
<evidence type="ECO:0008006" key="6">
    <source>
        <dbReference type="Google" id="ProtNLM"/>
    </source>
</evidence>
<gene>
    <name evidence="4" type="ORF">B1H19_22280</name>
</gene>
<dbReference type="STRING" id="553510.B1H19_22280"/>
<evidence type="ECO:0000313" key="5">
    <source>
        <dbReference type="Proteomes" id="UP000192726"/>
    </source>
</evidence>
<sequence>MSELTLGISAFYHDSAAALVDGGTIVAAAQEERFTRIRHDPSFPAEAIAACLREAGAGLGDVSAVAYYEDPALKFRRVLATYLGAAPYGYASFRDTLPSWLSWKLRTPKTLERRLAELERGPVPPIVVRRHHESHAASAFYPSPYESAAVLCIDGVGEWATTTLWHGRGDRLRPLAEIRFPHSLGLLYSAFTYFCGFKVDSGEYKLMGLAPYGTPRYAETIRRKLIDIKPDGSFRLNLRYFAYLRGQVMTGRGFEELFGGPRRTPEGPLTEREFDLAASVQAVTEEVVIRLARTARVATGESKLCLAGGVALNCVANGKVVEEGIFDEIWVQPAAGDAGGALGAALAVTAERGAPRPHIAGAKNDRAKGPGRARDAMSGALLGPAFSDDEIAAALDSRGAVYTRLDEDELDRQVAAALAEGKIAGWFQGRMEFGPRALGARSILGDPRDPAMQSAMNLKIKFRESFRPFAPSVLAADAKDYFALDQDSPYMLLVAPIAAAQRLEDGGDAGVTGLDRLGVPRSTIPAVTHVDSSARVQTVGEESNPRYHRLLTAFKERTGCPVLVNTSFNVRGEPIVHSPHDAYTCFMRTHIDLLAIGGFLLRKEDQPEWTEDGDWRTAIPLD</sequence>
<feature type="domain" description="Carbamoyltransferase" evidence="2">
    <location>
        <begin position="6"/>
        <end position="346"/>
    </location>
</feature>
<evidence type="ECO:0000256" key="1">
    <source>
        <dbReference type="ARBA" id="ARBA00006129"/>
    </source>
</evidence>
<protein>
    <recommendedName>
        <fullName evidence="6">Carbamoyltransferase</fullName>
    </recommendedName>
</protein>
<dbReference type="Pfam" id="PF16861">
    <property type="entry name" value="Carbam_trans_C"/>
    <property type="match status" value="1"/>
</dbReference>
<organism evidence="4 5">
    <name type="scientific">Streptomyces gilvosporeus</name>
    <dbReference type="NCBI Taxonomy" id="553510"/>
    <lineage>
        <taxon>Bacteria</taxon>
        <taxon>Bacillati</taxon>
        <taxon>Actinomycetota</taxon>
        <taxon>Actinomycetes</taxon>
        <taxon>Kitasatosporales</taxon>
        <taxon>Streptomycetaceae</taxon>
        <taxon>Streptomyces</taxon>
    </lineage>
</organism>
<proteinExistence type="inferred from homology"/>
<dbReference type="InterPro" id="IPR043129">
    <property type="entry name" value="ATPase_NBD"/>
</dbReference>
<comment type="similarity">
    <text evidence="1">Belongs to the NodU/CmcH family.</text>
</comment>
<dbReference type="RefSeq" id="WP_083106572.1">
    <property type="nucleotide sequence ID" value="NZ_CP020569.1"/>
</dbReference>
<dbReference type="Gene3D" id="3.30.420.40">
    <property type="match status" value="2"/>
</dbReference>
<dbReference type="InterPro" id="IPR038152">
    <property type="entry name" value="Carbam_trans_C_sf"/>
</dbReference>
<dbReference type="PANTHER" id="PTHR34847:SF1">
    <property type="entry name" value="NODULATION PROTEIN U"/>
    <property type="match status" value="1"/>
</dbReference>
<dbReference type="AlphaFoldDB" id="A0A1V0TUT9"/>
<dbReference type="InterPro" id="IPR051338">
    <property type="entry name" value="NodU/CmcH_Carbamoyltrnsfr"/>
</dbReference>
<dbReference type="KEGG" id="sgv:B1H19_22280"/>
<dbReference type="OrthoDB" id="9780777at2"/>
<keyword evidence="5" id="KW-1185">Reference proteome</keyword>
<dbReference type="InterPro" id="IPR003696">
    <property type="entry name" value="Carbtransf_dom"/>
</dbReference>
<dbReference type="CDD" id="cd24098">
    <property type="entry name" value="ASKHA_NBD_TobZ_N"/>
    <property type="match status" value="1"/>
</dbReference>